<dbReference type="Gene3D" id="3.40.50.150">
    <property type="entry name" value="Vaccinia Virus protein VP39"/>
    <property type="match status" value="1"/>
</dbReference>
<dbReference type="CDD" id="cd02440">
    <property type="entry name" value="AdoMet_MTases"/>
    <property type="match status" value="1"/>
</dbReference>
<proteinExistence type="predicted"/>
<dbReference type="Pfam" id="PF13649">
    <property type="entry name" value="Methyltransf_25"/>
    <property type="match status" value="1"/>
</dbReference>
<gene>
    <name evidence="2" type="ORF">DPCES_3312</name>
</gene>
<protein>
    <submittedName>
        <fullName evidence="2">Methyltransferase protein</fullName>
    </submittedName>
</protein>
<name>A0A098B2T9_DESHA</name>
<accession>A0A098B2T9</accession>
<dbReference type="SUPFAM" id="SSF53335">
    <property type="entry name" value="S-adenosyl-L-methionine-dependent methyltransferases"/>
    <property type="match status" value="1"/>
</dbReference>
<organism evidence="2">
    <name type="scientific">Desulfitobacterium hafniense</name>
    <name type="common">Desulfitobacterium frappieri</name>
    <dbReference type="NCBI Taxonomy" id="49338"/>
    <lineage>
        <taxon>Bacteria</taxon>
        <taxon>Bacillati</taxon>
        <taxon>Bacillota</taxon>
        <taxon>Clostridia</taxon>
        <taxon>Eubacteriales</taxon>
        <taxon>Desulfitobacteriaceae</taxon>
        <taxon>Desulfitobacterium</taxon>
    </lineage>
</organism>
<dbReference type="InterPro" id="IPR041698">
    <property type="entry name" value="Methyltransf_25"/>
</dbReference>
<dbReference type="RefSeq" id="WP_208925935.1">
    <property type="nucleotide sequence ID" value="NZ_LK996017.1"/>
</dbReference>
<dbReference type="AlphaFoldDB" id="A0A098B2T9"/>
<dbReference type="PATRIC" id="fig|49338.4.peg.3563"/>
<sequence>MNFEWNENTVRWYQDAERYTGFFKNIAELVGPKVAEHSSLCDIGCGIGLVDLELSKTIDSITCIDRHPYAIEILKQRIQAENIRNITPLLMDCNAIEAGWDVILISFFGSRELEQFLPRCKKLIAVVGRKSQTELYPEKYRKFQKNTSEEVEGNLNSKGIAYSLTETAFEFGQPFRSEEDARAFIRTQSHDINPGDLAGFLAERLVATGKEDFPLYLPRQKAVGIFEIEGRL</sequence>
<keyword evidence="2" id="KW-0808">Transferase</keyword>
<dbReference type="GO" id="GO:0008168">
    <property type="term" value="F:methyltransferase activity"/>
    <property type="evidence" value="ECO:0007669"/>
    <property type="project" value="UniProtKB-KW"/>
</dbReference>
<keyword evidence="2" id="KW-0489">Methyltransferase</keyword>
<dbReference type="GO" id="GO:0032259">
    <property type="term" value="P:methylation"/>
    <property type="evidence" value="ECO:0007669"/>
    <property type="project" value="UniProtKB-KW"/>
</dbReference>
<reference evidence="2" key="1">
    <citation type="submission" date="2014-07" db="EMBL/GenBank/DDBJ databases">
        <authorList>
            <person name="Hornung V.Bastian."/>
        </authorList>
    </citation>
    <scope>NUCLEOTIDE SEQUENCE</scope>
    <source>
        <strain evidence="2">PCE-S</strain>
    </source>
</reference>
<evidence type="ECO:0000259" key="1">
    <source>
        <dbReference type="Pfam" id="PF13649"/>
    </source>
</evidence>
<dbReference type="InterPro" id="IPR029063">
    <property type="entry name" value="SAM-dependent_MTases_sf"/>
</dbReference>
<evidence type="ECO:0000313" key="2">
    <source>
        <dbReference type="EMBL" id="CDX03199.1"/>
    </source>
</evidence>
<dbReference type="EMBL" id="LK996017">
    <property type="protein sequence ID" value="CDX03199.1"/>
    <property type="molecule type" value="Genomic_DNA"/>
</dbReference>
<feature type="domain" description="Methyltransferase" evidence="1">
    <location>
        <begin position="42"/>
        <end position="123"/>
    </location>
</feature>